<dbReference type="InterPro" id="IPR036514">
    <property type="entry name" value="SGNH_hydro_sf"/>
</dbReference>
<dbReference type="Pfam" id="PF13472">
    <property type="entry name" value="Lipase_GDSL_2"/>
    <property type="match status" value="1"/>
</dbReference>
<reference evidence="2 3" key="1">
    <citation type="submission" date="2021-12" db="EMBL/GenBank/DDBJ databases">
        <title>Genome seq of P8.</title>
        <authorList>
            <person name="Seo T."/>
        </authorList>
    </citation>
    <scope>NUCLEOTIDE SEQUENCE [LARGE SCALE GENOMIC DNA]</scope>
    <source>
        <strain evidence="2 3">P8</strain>
    </source>
</reference>
<protein>
    <submittedName>
        <fullName evidence="2">SGNH/GDSL hydrolase family protein</fullName>
    </submittedName>
</protein>
<gene>
    <name evidence="2" type="ORF">LXT13_00300</name>
</gene>
<dbReference type="InterPro" id="IPR013830">
    <property type="entry name" value="SGNH_hydro"/>
</dbReference>
<evidence type="ECO:0000313" key="2">
    <source>
        <dbReference type="EMBL" id="MCE4552887.1"/>
    </source>
</evidence>
<feature type="domain" description="SGNH hydrolase-type esterase" evidence="1">
    <location>
        <begin position="42"/>
        <end position="276"/>
    </location>
</feature>
<dbReference type="InterPro" id="IPR037460">
    <property type="entry name" value="SEST-like"/>
</dbReference>
<dbReference type="Proteomes" id="UP001200741">
    <property type="component" value="Unassembled WGS sequence"/>
</dbReference>
<dbReference type="RefSeq" id="WP_233369602.1">
    <property type="nucleotide sequence ID" value="NZ_JAJTWU010000001.1"/>
</dbReference>
<evidence type="ECO:0000259" key="1">
    <source>
        <dbReference type="Pfam" id="PF13472"/>
    </source>
</evidence>
<dbReference type="CDD" id="cd01823">
    <property type="entry name" value="SEST_like"/>
    <property type="match status" value="1"/>
</dbReference>
<evidence type="ECO:0000313" key="3">
    <source>
        <dbReference type="Proteomes" id="UP001200741"/>
    </source>
</evidence>
<dbReference type="EMBL" id="JAJTWU010000001">
    <property type="protein sequence ID" value="MCE4552887.1"/>
    <property type="molecule type" value="Genomic_DNA"/>
</dbReference>
<dbReference type="Gene3D" id="3.40.50.1110">
    <property type="entry name" value="SGNH hydrolase"/>
    <property type="match status" value="1"/>
</dbReference>
<dbReference type="PANTHER" id="PTHR37981">
    <property type="entry name" value="LIPASE 2"/>
    <property type="match status" value="1"/>
</dbReference>
<sequence length="287" mass="30015">MAARRIAGAWAPVLGGVLAWALLGATPLPVQAQLKPSATYVAMGSSFAAGPGLLPYETGSPMRCARSTRNYAHLLAARRELVLKDVSCSGATTAAVLAPWRDEPAQIDAVGSATRWVTVTVGGNDVGYIGGLIEASCQQLLAQGRQPAPRCHSLGGAGDDAAFEALERSLRDIAVAVRQRAPQATLVWVDYPVVLPVEGGCEQAPLSPDQAREAHRLAARLEAVTARVAQDSGSLLLRASSLSLGHDVCSVMPWMWGYPAPAGGAPYHPNAQGMAAVADALDRLLRR</sequence>
<comment type="caution">
    <text evidence="2">The sequence shown here is derived from an EMBL/GenBank/DDBJ whole genome shotgun (WGS) entry which is preliminary data.</text>
</comment>
<proteinExistence type="predicted"/>
<organism evidence="2 3">
    <name type="scientific">Pelomonas cellulosilytica</name>
    <dbReference type="NCBI Taxonomy" id="2906762"/>
    <lineage>
        <taxon>Bacteria</taxon>
        <taxon>Pseudomonadati</taxon>
        <taxon>Pseudomonadota</taxon>
        <taxon>Betaproteobacteria</taxon>
        <taxon>Burkholderiales</taxon>
        <taxon>Sphaerotilaceae</taxon>
        <taxon>Roseateles</taxon>
    </lineage>
</organism>
<accession>A0ABS8XJ39</accession>
<keyword evidence="2" id="KW-0378">Hydrolase</keyword>
<name>A0ABS8XJ39_9BURK</name>
<dbReference type="PANTHER" id="PTHR37981:SF1">
    <property type="entry name" value="SGNH HYDROLASE-TYPE ESTERASE DOMAIN-CONTAINING PROTEIN"/>
    <property type="match status" value="1"/>
</dbReference>
<dbReference type="GO" id="GO:0016787">
    <property type="term" value="F:hydrolase activity"/>
    <property type="evidence" value="ECO:0007669"/>
    <property type="project" value="UniProtKB-KW"/>
</dbReference>
<dbReference type="SUPFAM" id="SSF52266">
    <property type="entry name" value="SGNH hydrolase"/>
    <property type="match status" value="1"/>
</dbReference>
<keyword evidence="3" id="KW-1185">Reference proteome</keyword>